<gene>
    <name evidence="2" type="ORF">AGLY_015388</name>
</gene>
<keyword evidence="1" id="KW-0812">Transmembrane</keyword>
<feature type="transmembrane region" description="Helical" evidence="1">
    <location>
        <begin position="27"/>
        <end position="47"/>
    </location>
</feature>
<proteinExistence type="predicted"/>
<accession>A0A6G0T189</accession>
<comment type="caution">
    <text evidence="2">The sequence shown here is derived from an EMBL/GenBank/DDBJ whole genome shotgun (WGS) entry which is preliminary data.</text>
</comment>
<reference evidence="2 3" key="1">
    <citation type="submission" date="2019-08" db="EMBL/GenBank/DDBJ databases">
        <title>The genome of the soybean aphid Biotype 1, its phylome, world population structure and adaptation to the North American continent.</title>
        <authorList>
            <person name="Giordano R."/>
            <person name="Donthu R.K."/>
            <person name="Hernandez A.G."/>
            <person name="Wright C.L."/>
            <person name="Zimin A.V."/>
        </authorList>
    </citation>
    <scope>NUCLEOTIDE SEQUENCE [LARGE SCALE GENOMIC DNA]</scope>
    <source>
        <tissue evidence="2">Whole aphids</tissue>
    </source>
</reference>
<sequence length="229" mass="24993">MFHPENVSTVPSFIIKFWDSLDSFSKIGILISFIMFKFSLTFISTLLSNEYTLLLLGTNGTVDLFCSITSSCAVVSMAFGFSKLNVFGESCLIDLQNFSSVTEEVGTSPFISDLILLRSKSVPDILDSSDLSSNEGEMTSMMMNNRLYWKFLILFELSKAQSFLSDFSLATFGSIFIPSSILLSFCVSEFSLSAFGLILSPGGGIVKLKSNGGFRVTCSPTSTSSDLLL</sequence>
<evidence type="ECO:0000313" key="2">
    <source>
        <dbReference type="EMBL" id="KAE9524349.1"/>
    </source>
</evidence>
<evidence type="ECO:0000256" key="1">
    <source>
        <dbReference type="SAM" id="Phobius"/>
    </source>
</evidence>
<keyword evidence="1" id="KW-0472">Membrane</keyword>
<keyword evidence="3" id="KW-1185">Reference proteome</keyword>
<dbReference type="EMBL" id="VYZN01000070">
    <property type="protein sequence ID" value="KAE9524349.1"/>
    <property type="molecule type" value="Genomic_DNA"/>
</dbReference>
<organism evidence="2 3">
    <name type="scientific">Aphis glycines</name>
    <name type="common">Soybean aphid</name>
    <dbReference type="NCBI Taxonomy" id="307491"/>
    <lineage>
        <taxon>Eukaryota</taxon>
        <taxon>Metazoa</taxon>
        <taxon>Ecdysozoa</taxon>
        <taxon>Arthropoda</taxon>
        <taxon>Hexapoda</taxon>
        <taxon>Insecta</taxon>
        <taxon>Pterygota</taxon>
        <taxon>Neoptera</taxon>
        <taxon>Paraneoptera</taxon>
        <taxon>Hemiptera</taxon>
        <taxon>Sternorrhyncha</taxon>
        <taxon>Aphidomorpha</taxon>
        <taxon>Aphidoidea</taxon>
        <taxon>Aphididae</taxon>
        <taxon>Aphidini</taxon>
        <taxon>Aphis</taxon>
        <taxon>Aphis</taxon>
    </lineage>
</organism>
<dbReference type="AlphaFoldDB" id="A0A6G0T189"/>
<evidence type="ECO:0000313" key="3">
    <source>
        <dbReference type="Proteomes" id="UP000475862"/>
    </source>
</evidence>
<dbReference type="Proteomes" id="UP000475862">
    <property type="component" value="Unassembled WGS sequence"/>
</dbReference>
<keyword evidence="1" id="KW-1133">Transmembrane helix</keyword>
<protein>
    <submittedName>
        <fullName evidence="2">Uncharacterized protein</fullName>
    </submittedName>
</protein>
<name>A0A6G0T189_APHGL</name>